<proteinExistence type="predicted"/>
<keyword evidence="5" id="KW-1185">Reference proteome</keyword>
<dbReference type="SUPFAM" id="SSF56655">
    <property type="entry name" value="Carbohydrate phosphatase"/>
    <property type="match status" value="1"/>
</dbReference>
<dbReference type="InterPro" id="IPR000760">
    <property type="entry name" value="Inositol_monophosphatase-like"/>
</dbReference>
<protein>
    <submittedName>
        <fullName evidence="4">Fructose-1,6-bisphosphatase/inositol monophosphatase family enzyme</fullName>
    </submittedName>
</protein>
<keyword evidence="2" id="KW-0378">Hydrolase</keyword>
<dbReference type="PRINTS" id="PR00377">
    <property type="entry name" value="IMPHPHTASES"/>
</dbReference>
<dbReference type="Gene3D" id="3.40.190.80">
    <property type="match status" value="1"/>
</dbReference>
<dbReference type="PROSITE" id="PS00629">
    <property type="entry name" value="IMP_1"/>
    <property type="match status" value="1"/>
</dbReference>
<gene>
    <name evidence="4" type="ORF">J2S59_001974</name>
</gene>
<dbReference type="Proteomes" id="UP001240447">
    <property type="component" value="Unassembled WGS sequence"/>
</dbReference>
<dbReference type="InterPro" id="IPR020583">
    <property type="entry name" value="Inositol_monoP_metal-BS"/>
</dbReference>
<sequence>MTPDSADVDLAVALVRDAVELAARIRSEGDLDVERKTSVSDVVTEADHAAERLIVERLQEERPDDGVLGEEGAASAGTSGRRWVIDPVDGTYNFTQGSDYWCSAVALVDGDELLLGAVAHAASGRVVVGGPQLPTTADGEPVPQLTDRAIDQISVATYLHPLRVSDDSLREPFLRAACLPATMRMLGSGSMDMMGVATGALGCFLQARTPPWDWLPGAALVLGAGGVAELVDVEGHQWGLAGPRSAVDSLVRALAAAEAH</sequence>
<organism evidence="4 5">
    <name type="scientific">Nocardioides massiliensis</name>
    <dbReference type="NCBI Taxonomy" id="1325935"/>
    <lineage>
        <taxon>Bacteria</taxon>
        <taxon>Bacillati</taxon>
        <taxon>Actinomycetota</taxon>
        <taxon>Actinomycetes</taxon>
        <taxon>Propionibacteriales</taxon>
        <taxon>Nocardioidaceae</taxon>
        <taxon>Nocardioides</taxon>
    </lineage>
</organism>
<dbReference type="EMBL" id="JAUSQM010000001">
    <property type="protein sequence ID" value="MDP9822165.1"/>
    <property type="molecule type" value="Genomic_DNA"/>
</dbReference>
<evidence type="ECO:0000256" key="1">
    <source>
        <dbReference type="ARBA" id="ARBA00022723"/>
    </source>
</evidence>
<name>A0ABT9NQ34_9ACTN</name>
<dbReference type="RefSeq" id="WP_068121652.1">
    <property type="nucleotide sequence ID" value="NZ_CCXJ01000398.1"/>
</dbReference>
<keyword evidence="3" id="KW-0460">Magnesium</keyword>
<evidence type="ECO:0000256" key="3">
    <source>
        <dbReference type="ARBA" id="ARBA00022842"/>
    </source>
</evidence>
<dbReference type="Gene3D" id="3.30.540.10">
    <property type="entry name" value="Fructose-1,6-Bisphosphatase, subunit A, domain 1"/>
    <property type="match status" value="1"/>
</dbReference>
<keyword evidence="1" id="KW-0479">Metal-binding</keyword>
<comment type="caution">
    <text evidence="4">The sequence shown here is derived from an EMBL/GenBank/DDBJ whole genome shotgun (WGS) entry which is preliminary data.</text>
</comment>
<evidence type="ECO:0000313" key="4">
    <source>
        <dbReference type="EMBL" id="MDP9822165.1"/>
    </source>
</evidence>
<dbReference type="PANTHER" id="PTHR20854">
    <property type="entry name" value="INOSITOL MONOPHOSPHATASE"/>
    <property type="match status" value="1"/>
</dbReference>
<dbReference type="Pfam" id="PF00459">
    <property type="entry name" value="Inositol_P"/>
    <property type="match status" value="1"/>
</dbReference>
<dbReference type="CDD" id="cd01637">
    <property type="entry name" value="IMPase_like"/>
    <property type="match status" value="1"/>
</dbReference>
<evidence type="ECO:0000256" key="2">
    <source>
        <dbReference type="ARBA" id="ARBA00022801"/>
    </source>
</evidence>
<reference evidence="4 5" key="1">
    <citation type="submission" date="2023-07" db="EMBL/GenBank/DDBJ databases">
        <title>Sequencing the genomes of 1000 actinobacteria strains.</title>
        <authorList>
            <person name="Klenk H.-P."/>
        </authorList>
    </citation>
    <scope>NUCLEOTIDE SEQUENCE [LARGE SCALE GENOMIC DNA]</scope>
    <source>
        <strain evidence="4 5">GD13</strain>
    </source>
</reference>
<evidence type="ECO:0000313" key="5">
    <source>
        <dbReference type="Proteomes" id="UP001240447"/>
    </source>
</evidence>
<dbReference type="PANTHER" id="PTHR20854:SF4">
    <property type="entry name" value="INOSITOL-1-MONOPHOSPHATASE-RELATED"/>
    <property type="match status" value="1"/>
</dbReference>
<accession>A0ABT9NQ34</accession>